<evidence type="ECO:0000313" key="10">
    <source>
        <dbReference type="Proteomes" id="UP000204221"/>
    </source>
</evidence>
<name>A0A221VZP8_9PSEU</name>
<dbReference type="NCBIfam" id="TIGR01145">
    <property type="entry name" value="ATP_synt_delta"/>
    <property type="match status" value="1"/>
</dbReference>
<dbReference type="PRINTS" id="PR00125">
    <property type="entry name" value="ATPASEDELTA"/>
</dbReference>
<dbReference type="OrthoDB" id="5242917at2"/>
<dbReference type="NCBIfam" id="NF009967">
    <property type="entry name" value="PRK13430.1"/>
    <property type="match status" value="1"/>
</dbReference>
<organism evidence="9 10">
    <name type="scientific">Actinoalloteichus hoggarensis</name>
    <dbReference type="NCBI Taxonomy" id="1470176"/>
    <lineage>
        <taxon>Bacteria</taxon>
        <taxon>Bacillati</taxon>
        <taxon>Actinomycetota</taxon>
        <taxon>Actinomycetes</taxon>
        <taxon>Pseudonocardiales</taxon>
        <taxon>Pseudonocardiaceae</taxon>
        <taxon>Actinoalloteichus</taxon>
    </lineage>
</organism>
<protein>
    <recommendedName>
        <fullName evidence="8">ATP synthase subunit delta</fullName>
    </recommendedName>
    <alternativeName>
        <fullName evidence="8">ATP synthase F(1) sector subunit delta</fullName>
    </alternativeName>
    <alternativeName>
        <fullName evidence="8">F-type ATPase subunit delta</fullName>
        <shortName evidence="8">F-ATPase subunit delta</shortName>
    </alternativeName>
</protein>
<keyword evidence="10" id="KW-1185">Reference proteome</keyword>
<evidence type="ECO:0000256" key="3">
    <source>
        <dbReference type="ARBA" id="ARBA00022781"/>
    </source>
</evidence>
<keyword evidence="7 8" id="KW-0066">ATP synthesis</keyword>
<dbReference type="GO" id="GO:0045259">
    <property type="term" value="C:proton-transporting ATP synthase complex"/>
    <property type="evidence" value="ECO:0007669"/>
    <property type="project" value="UniProtKB-KW"/>
</dbReference>
<dbReference type="HAMAP" id="MF_01416">
    <property type="entry name" value="ATP_synth_delta_bact"/>
    <property type="match status" value="1"/>
</dbReference>
<evidence type="ECO:0000256" key="4">
    <source>
        <dbReference type="ARBA" id="ARBA00023065"/>
    </source>
</evidence>
<keyword evidence="6 8" id="KW-0139">CF(1)</keyword>
<keyword evidence="4 8" id="KW-0406">Ion transport</keyword>
<dbReference type="EMBL" id="CP022521">
    <property type="protein sequence ID" value="ASO19002.1"/>
    <property type="molecule type" value="Genomic_DNA"/>
</dbReference>
<keyword evidence="8" id="KW-1003">Cell membrane</keyword>
<dbReference type="Gene3D" id="1.10.520.20">
    <property type="entry name" value="N-terminal domain of the delta subunit of the F1F0-ATP synthase"/>
    <property type="match status" value="1"/>
</dbReference>
<keyword evidence="5 8" id="KW-0472">Membrane</keyword>
<evidence type="ECO:0000256" key="2">
    <source>
        <dbReference type="ARBA" id="ARBA00022448"/>
    </source>
</evidence>
<comment type="function">
    <text evidence="8">F(1)F(0) ATP synthase produces ATP from ADP in the presence of a proton or sodium gradient. F-type ATPases consist of two structural domains, F(1) containing the extramembraneous catalytic core and F(0) containing the membrane proton channel, linked together by a central stalk and a peripheral stalk. During catalysis, ATP synthesis in the catalytic domain of F(1) is coupled via a rotary mechanism of the central stalk subunits to proton translocation.</text>
</comment>
<dbReference type="Pfam" id="PF00213">
    <property type="entry name" value="OSCP"/>
    <property type="match status" value="1"/>
</dbReference>
<dbReference type="GO" id="GO:0046933">
    <property type="term" value="F:proton-transporting ATP synthase activity, rotational mechanism"/>
    <property type="evidence" value="ECO:0007669"/>
    <property type="project" value="UniProtKB-UniRule"/>
</dbReference>
<dbReference type="Proteomes" id="UP000204221">
    <property type="component" value="Chromosome"/>
</dbReference>
<keyword evidence="3 8" id="KW-0375">Hydrogen ion transport</keyword>
<keyword evidence="2 8" id="KW-0813">Transport</keyword>
<evidence type="ECO:0000256" key="1">
    <source>
        <dbReference type="ARBA" id="ARBA00004370"/>
    </source>
</evidence>
<dbReference type="InterPro" id="IPR000711">
    <property type="entry name" value="ATPase_OSCP/dsu"/>
</dbReference>
<dbReference type="PROSITE" id="PS00389">
    <property type="entry name" value="ATPASE_DELTA"/>
    <property type="match status" value="1"/>
</dbReference>
<dbReference type="PANTHER" id="PTHR11910">
    <property type="entry name" value="ATP SYNTHASE DELTA CHAIN"/>
    <property type="match status" value="1"/>
</dbReference>
<evidence type="ECO:0000256" key="5">
    <source>
        <dbReference type="ARBA" id="ARBA00023136"/>
    </source>
</evidence>
<reference evidence="9 10" key="1">
    <citation type="submission" date="2017-07" db="EMBL/GenBank/DDBJ databases">
        <title>Complete genome sequence of Actinoalloteichus hoggarensis DSM 45943, type strain of Actinoalloteichus hoggarensis.</title>
        <authorList>
            <person name="Ruckert C."/>
            <person name="Nouioui I."/>
            <person name="Willmese J."/>
            <person name="van Wezel G."/>
            <person name="Klenk H.-P."/>
            <person name="Kalinowski J."/>
            <person name="Zotchev S.B."/>
        </authorList>
    </citation>
    <scope>NUCLEOTIDE SEQUENCE [LARGE SCALE GENOMIC DNA]</scope>
    <source>
        <strain evidence="9 10">DSM 45943</strain>
    </source>
</reference>
<dbReference type="AlphaFoldDB" id="A0A221VZP8"/>
<evidence type="ECO:0000256" key="6">
    <source>
        <dbReference type="ARBA" id="ARBA00023196"/>
    </source>
</evidence>
<comment type="subcellular location">
    <subcellularLocation>
        <location evidence="8">Cell membrane</location>
        <topology evidence="8">Peripheral membrane protein</topology>
    </subcellularLocation>
    <subcellularLocation>
        <location evidence="1">Membrane</location>
    </subcellularLocation>
</comment>
<evidence type="ECO:0000256" key="8">
    <source>
        <dbReference type="HAMAP-Rule" id="MF_01416"/>
    </source>
</evidence>
<dbReference type="InterPro" id="IPR020781">
    <property type="entry name" value="ATPase_OSCP/d_CS"/>
</dbReference>
<accession>A0A221VZP8</accession>
<proteinExistence type="inferred from homology"/>
<dbReference type="KEGG" id="ahg:AHOG_06770"/>
<comment type="similarity">
    <text evidence="8">Belongs to the ATPase delta chain family.</text>
</comment>
<evidence type="ECO:0000256" key="7">
    <source>
        <dbReference type="ARBA" id="ARBA00023310"/>
    </source>
</evidence>
<evidence type="ECO:0000313" key="9">
    <source>
        <dbReference type="EMBL" id="ASO19002.1"/>
    </source>
</evidence>
<dbReference type="RefSeq" id="WP_093940590.1">
    <property type="nucleotide sequence ID" value="NZ_CP022521.1"/>
</dbReference>
<dbReference type="GO" id="GO:0005886">
    <property type="term" value="C:plasma membrane"/>
    <property type="evidence" value="ECO:0007669"/>
    <property type="project" value="UniProtKB-SubCell"/>
</dbReference>
<comment type="function">
    <text evidence="8">This protein is part of the stalk that links CF(0) to CF(1). It either transmits conformational changes from CF(0) to CF(1) or is implicated in proton conduction.</text>
</comment>
<dbReference type="InterPro" id="IPR026015">
    <property type="entry name" value="ATP_synth_OSCP/delta_N_sf"/>
</dbReference>
<gene>
    <name evidence="8 9" type="primary">atpH</name>
    <name evidence="9" type="ORF">AHOG_06770</name>
</gene>
<sequence length="275" mass="28934">MTTLNAASRDAFAEAERRLFAELDGTTAEVAAGLGEDLSAVARLLGRETGLRRAVGDPSADSATREGLVRAVLGEKVGERAFAVLAAAVTARWSSPRELVHGIVLLGRTALLISAEKDGRLDAVEDELFRLGRIVASRPDLEQLLSDPAGNVGGKTALVRGLLADKVESVTLSLVEDLLHRLRGGDVVEEIDELAGAAAARRERSVAYVRTAVPLTEAQQTRLAATLTRIYARQVALHLEVDPTVGGGLLIRVGDEVIDGTAAGRLAALGRRLAG</sequence>